<dbReference type="CDD" id="cd06141">
    <property type="entry name" value="WRN_exo"/>
    <property type="match status" value="1"/>
</dbReference>
<evidence type="ECO:0000256" key="2">
    <source>
        <dbReference type="ARBA" id="ARBA00022801"/>
    </source>
</evidence>
<dbReference type="GO" id="GO:0006139">
    <property type="term" value="P:nucleobase-containing compound metabolic process"/>
    <property type="evidence" value="ECO:0007669"/>
    <property type="project" value="InterPro"/>
</dbReference>
<comment type="caution">
    <text evidence="4">The sequence shown here is derived from an EMBL/GenBank/DDBJ whole genome shotgun (WGS) entry which is preliminary data.</text>
</comment>
<gene>
    <name evidence="4" type="ORF">EZV62_010264</name>
</gene>
<dbReference type="InterPro" id="IPR051132">
    <property type="entry name" value="3-5_Exonuclease_domain"/>
</dbReference>
<evidence type="ECO:0000313" key="5">
    <source>
        <dbReference type="Proteomes" id="UP000323000"/>
    </source>
</evidence>
<dbReference type="InterPro" id="IPR002562">
    <property type="entry name" value="3'-5'_exonuclease_dom"/>
</dbReference>
<proteinExistence type="predicted"/>
<accession>A0A5C7I281</accession>
<dbReference type="SUPFAM" id="SSF53098">
    <property type="entry name" value="Ribonuclease H-like"/>
    <property type="match status" value="1"/>
</dbReference>
<dbReference type="InterPro" id="IPR036397">
    <property type="entry name" value="RNaseH_sf"/>
</dbReference>
<evidence type="ECO:0000259" key="3">
    <source>
        <dbReference type="SMART" id="SM00474"/>
    </source>
</evidence>
<keyword evidence="2" id="KW-0378">Hydrolase</keyword>
<dbReference type="Proteomes" id="UP000323000">
    <property type="component" value="Chromosome 4"/>
</dbReference>
<dbReference type="Gene3D" id="3.30.420.10">
    <property type="entry name" value="Ribonuclease H-like superfamily/Ribonuclease H"/>
    <property type="match status" value="1"/>
</dbReference>
<dbReference type="GO" id="GO:0003676">
    <property type="term" value="F:nucleic acid binding"/>
    <property type="evidence" value="ECO:0007669"/>
    <property type="project" value="InterPro"/>
</dbReference>
<keyword evidence="5" id="KW-1185">Reference proteome</keyword>
<dbReference type="Pfam" id="PF01612">
    <property type="entry name" value="DNA_pol_A_exo1"/>
    <property type="match status" value="1"/>
</dbReference>
<dbReference type="GO" id="GO:0008408">
    <property type="term" value="F:3'-5' exonuclease activity"/>
    <property type="evidence" value="ECO:0007669"/>
    <property type="project" value="InterPro"/>
</dbReference>
<evidence type="ECO:0000313" key="4">
    <source>
        <dbReference type="EMBL" id="TXG63270.1"/>
    </source>
</evidence>
<protein>
    <recommendedName>
        <fullName evidence="3">3'-5' exonuclease domain-containing protein</fullName>
    </recommendedName>
</protein>
<evidence type="ECO:0000256" key="1">
    <source>
        <dbReference type="ARBA" id="ARBA00022722"/>
    </source>
</evidence>
<sequence>MDNGWEPEKSLLVMMDSTVMVSYCGKIIETTVTANASVAENWVHSIRSMNKYKEESLVVGLNCKWILHPIRSLSGKIVTLQLCIDTKCLILLPTCMENIPDSIKNFFDDPNVVFVGIDVEETLKKLKAEYGLDLSKKIDIRVLVKLHFPHSFHGKPGLKALACQLVDLRMWKPKHDCWNNLGSRVLGMEQIKYACVDAYVTYRIGQKLLKETP</sequence>
<dbReference type="EMBL" id="VAHF01000004">
    <property type="protein sequence ID" value="TXG63270.1"/>
    <property type="molecule type" value="Genomic_DNA"/>
</dbReference>
<dbReference type="AlphaFoldDB" id="A0A5C7I281"/>
<organism evidence="4 5">
    <name type="scientific">Acer yangbiense</name>
    <dbReference type="NCBI Taxonomy" id="1000413"/>
    <lineage>
        <taxon>Eukaryota</taxon>
        <taxon>Viridiplantae</taxon>
        <taxon>Streptophyta</taxon>
        <taxon>Embryophyta</taxon>
        <taxon>Tracheophyta</taxon>
        <taxon>Spermatophyta</taxon>
        <taxon>Magnoliopsida</taxon>
        <taxon>eudicotyledons</taxon>
        <taxon>Gunneridae</taxon>
        <taxon>Pentapetalae</taxon>
        <taxon>rosids</taxon>
        <taxon>malvids</taxon>
        <taxon>Sapindales</taxon>
        <taxon>Sapindaceae</taxon>
        <taxon>Hippocastanoideae</taxon>
        <taxon>Acereae</taxon>
        <taxon>Acer</taxon>
    </lineage>
</organism>
<reference evidence="5" key="1">
    <citation type="journal article" date="2019" name="Gigascience">
        <title>De novo genome assembly of the endangered Acer yangbiense, a plant species with extremely small populations endemic to Yunnan Province, China.</title>
        <authorList>
            <person name="Yang J."/>
            <person name="Wariss H.M."/>
            <person name="Tao L."/>
            <person name="Zhang R."/>
            <person name="Yun Q."/>
            <person name="Hollingsworth P."/>
            <person name="Dao Z."/>
            <person name="Luo G."/>
            <person name="Guo H."/>
            <person name="Ma Y."/>
            <person name="Sun W."/>
        </authorList>
    </citation>
    <scope>NUCLEOTIDE SEQUENCE [LARGE SCALE GENOMIC DNA]</scope>
    <source>
        <strain evidence="5">cv. Malutang</strain>
    </source>
</reference>
<dbReference type="PANTHER" id="PTHR13620:SF115">
    <property type="entry name" value="3'-5' EXONUCLEASE DOMAIN-CONTAINING PROTEIN"/>
    <property type="match status" value="1"/>
</dbReference>
<name>A0A5C7I281_9ROSI</name>
<dbReference type="GO" id="GO:0005737">
    <property type="term" value="C:cytoplasm"/>
    <property type="evidence" value="ECO:0007669"/>
    <property type="project" value="TreeGrafter"/>
</dbReference>
<dbReference type="GO" id="GO:0005634">
    <property type="term" value="C:nucleus"/>
    <property type="evidence" value="ECO:0007669"/>
    <property type="project" value="TreeGrafter"/>
</dbReference>
<dbReference type="InterPro" id="IPR012337">
    <property type="entry name" value="RNaseH-like_sf"/>
</dbReference>
<dbReference type="OrthoDB" id="446462at2759"/>
<keyword evidence="1" id="KW-0540">Nuclease</keyword>
<dbReference type="SMART" id="SM00474">
    <property type="entry name" value="35EXOc"/>
    <property type="match status" value="1"/>
</dbReference>
<dbReference type="PANTHER" id="PTHR13620">
    <property type="entry name" value="3-5 EXONUCLEASE"/>
    <property type="match status" value="1"/>
</dbReference>
<feature type="domain" description="3'-5' exonuclease" evidence="3">
    <location>
        <begin position="36"/>
        <end position="213"/>
    </location>
</feature>